<protein>
    <recommendedName>
        <fullName evidence="8">Ammonium transporter</fullName>
    </recommendedName>
</protein>
<evidence type="ECO:0000256" key="9">
    <source>
        <dbReference type="SAM" id="MobiDB-lite"/>
    </source>
</evidence>
<keyword evidence="6 8" id="KW-0472">Membrane</keyword>
<feature type="transmembrane region" description="Helical" evidence="8">
    <location>
        <begin position="263"/>
        <end position="285"/>
    </location>
</feature>
<feature type="transmembrane region" description="Helical" evidence="8">
    <location>
        <begin position="231"/>
        <end position="248"/>
    </location>
</feature>
<feature type="transmembrane region" description="Helical" evidence="8">
    <location>
        <begin position="139"/>
        <end position="159"/>
    </location>
</feature>
<evidence type="ECO:0000313" key="12">
    <source>
        <dbReference type="Proteomes" id="UP000008141"/>
    </source>
</evidence>
<feature type="transmembrane region" description="Helical" evidence="8">
    <location>
        <begin position="27"/>
        <end position="49"/>
    </location>
</feature>
<dbReference type="GeneID" id="17359490"/>
<comment type="similarity">
    <text evidence="2 8">Belongs to the ammonia transporter channel (TC 1.A.11.2) family.</text>
</comment>
<feature type="transmembrane region" description="Helical" evidence="8">
    <location>
        <begin position="108"/>
        <end position="127"/>
    </location>
</feature>
<dbReference type="SUPFAM" id="SSF111352">
    <property type="entry name" value="Ammonium transporter"/>
    <property type="match status" value="1"/>
</dbReference>
<dbReference type="RefSeq" id="XP_005852239.1">
    <property type="nucleotide sequence ID" value="XM_005852177.1"/>
</dbReference>
<dbReference type="InParanoid" id="E1Z3A4"/>
<dbReference type="AlphaFoldDB" id="E1Z3A4"/>
<dbReference type="PANTHER" id="PTHR11730:SF6">
    <property type="entry name" value="AMMONIUM TRANSPORTER"/>
    <property type="match status" value="1"/>
</dbReference>
<keyword evidence="12" id="KW-1185">Reference proteome</keyword>
<evidence type="ECO:0000256" key="8">
    <source>
        <dbReference type="RuleBase" id="RU362002"/>
    </source>
</evidence>
<feature type="transmembrane region" description="Helical" evidence="8">
    <location>
        <begin position="413"/>
        <end position="434"/>
    </location>
</feature>
<evidence type="ECO:0000256" key="5">
    <source>
        <dbReference type="ARBA" id="ARBA00022989"/>
    </source>
</evidence>
<dbReference type="FunCoup" id="E1Z3A4">
    <property type="interactions" value="37"/>
</dbReference>
<dbReference type="NCBIfam" id="TIGR00836">
    <property type="entry name" value="amt"/>
    <property type="match status" value="1"/>
</dbReference>
<dbReference type="GO" id="GO:0008519">
    <property type="term" value="F:ammonium channel activity"/>
    <property type="evidence" value="ECO:0007669"/>
    <property type="project" value="InterPro"/>
</dbReference>
<dbReference type="InterPro" id="IPR024041">
    <property type="entry name" value="NH4_transpt_AmtB-like_dom"/>
</dbReference>
<keyword evidence="3 8" id="KW-0813">Transport</keyword>
<evidence type="ECO:0000256" key="6">
    <source>
        <dbReference type="ARBA" id="ARBA00023136"/>
    </source>
</evidence>
<evidence type="ECO:0000256" key="4">
    <source>
        <dbReference type="ARBA" id="ARBA00022692"/>
    </source>
</evidence>
<dbReference type="Proteomes" id="UP000008141">
    <property type="component" value="Unassembled WGS sequence"/>
</dbReference>
<feature type="transmembrane region" description="Helical" evidence="8">
    <location>
        <begin position="297"/>
        <end position="318"/>
    </location>
</feature>
<name>E1Z3A4_CHLVA</name>
<dbReference type="STRING" id="554065.E1Z3A4"/>
<keyword evidence="7 8" id="KW-0924">Ammonia transport</keyword>
<dbReference type="PROSITE" id="PS01219">
    <property type="entry name" value="AMMONIUM_TRANSP"/>
    <property type="match status" value="1"/>
</dbReference>
<evidence type="ECO:0000256" key="3">
    <source>
        <dbReference type="ARBA" id="ARBA00022448"/>
    </source>
</evidence>
<feature type="region of interest" description="Disordered" evidence="9">
    <location>
        <begin position="475"/>
        <end position="497"/>
    </location>
</feature>
<dbReference type="Pfam" id="PF00909">
    <property type="entry name" value="Ammonium_transp"/>
    <property type="match status" value="1"/>
</dbReference>
<dbReference type="PANTHER" id="PTHR11730">
    <property type="entry name" value="AMMONIUM TRANSPORTER"/>
    <property type="match status" value="1"/>
</dbReference>
<organism evidence="12">
    <name type="scientific">Chlorella variabilis</name>
    <name type="common">Green alga</name>
    <dbReference type="NCBI Taxonomy" id="554065"/>
    <lineage>
        <taxon>Eukaryota</taxon>
        <taxon>Viridiplantae</taxon>
        <taxon>Chlorophyta</taxon>
        <taxon>core chlorophytes</taxon>
        <taxon>Trebouxiophyceae</taxon>
        <taxon>Chlorellales</taxon>
        <taxon>Chlorellaceae</taxon>
        <taxon>Chlorella clade</taxon>
        <taxon>Chlorella</taxon>
    </lineage>
</organism>
<dbReference type="KEGG" id="cvr:CHLNCDRAFT_56592"/>
<feature type="transmembrane region" description="Helical" evidence="8">
    <location>
        <begin position="324"/>
        <end position="345"/>
    </location>
</feature>
<dbReference type="eggNOG" id="KOG0682">
    <property type="taxonomic scope" value="Eukaryota"/>
</dbReference>
<evidence type="ECO:0000259" key="10">
    <source>
        <dbReference type="Pfam" id="PF00909"/>
    </source>
</evidence>
<accession>E1Z3A4</accession>
<dbReference type="GO" id="GO:0097272">
    <property type="term" value="P:ammonium homeostasis"/>
    <property type="evidence" value="ECO:0007669"/>
    <property type="project" value="TreeGrafter"/>
</dbReference>
<dbReference type="OrthoDB" id="534912at2759"/>
<keyword evidence="5 8" id="KW-1133">Transmembrane helix</keyword>
<dbReference type="GO" id="GO:0005886">
    <property type="term" value="C:plasma membrane"/>
    <property type="evidence" value="ECO:0007669"/>
    <property type="project" value="UniProtKB-SubCell"/>
</dbReference>
<gene>
    <name evidence="11" type="ORF">CHLNCDRAFT_56592</name>
</gene>
<evidence type="ECO:0000256" key="1">
    <source>
        <dbReference type="ARBA" id="ARBA00004141"/>
    </source>
</evidence>
<feature type="transmembrane region" description="Helical" evidence="8">
    <location>
        <begin position="189"/>
        <end position="210"/>
    </location>
</feature>
<feature type="domain" description="Ammonium transporter AmtB-like" evidence="10">
    <location>
        <begin position="30"/>
        <end position="461"/>
    </location>
</feature>
<keyword evidence="4 8" id="KW-0812">Transmembrane</keyword>
<dbReference type="InterPro" id="IPR018047">
    <property type="entry name" value="Ammonium_transpt_CS"/>
</dbReference>
<dbReference type="EMBL" id="GL433835">
    <property type="protein sequence ID" value="EFN60137.1"/>
    <property type="molecule type" value="Genomic_DNA"/>
</dbReference>
<sequence>MAEESVPLTFEDQFAEAFAPATADINATYVIISGVFVFLMQAGFCMLTAGSVRARNARGIILKNLMDTCVAALVYFLLGWGLAGLLIGDGNSFIGTSQFALGGLDPTMLYNWFFQFCFAAAACTIVSGALAERATFVSYILYSVLIIGFVYPVVTHWVWSPSGWASAFRSEQADGTFRSLLFGCGAYDFAGSGAVHMVGGVAAFAGAALLGPRMGRFDANGKPVPIPGHNVALAVLGTFILWFGWYGFNPGSTLMVMNGTSAIVARVCVTTTLGGAAGGIMTLFTHVLIQYKTTGKVVWDVMVAANGALAGLVAITAPCATVEPWAAIIIGMCGAWVYLGGSYLNSHILKIDDPVDAIAVHGWAGIWGVLANGLFATEGFVAQTYGTMPGTEDGVRLYGGFYGGGGKLFAAQLVYVLAIIGWVGGLMGMFFFALKMAGLFRVSAEVEAEGCDTSHYGGSVYHGLTPETGAGATAPASKGVFPSKGDAASSSSDSDELERLKAEVADLSSKVDALAKAGTSTV</sequence>
<comment type="subcellular location">
    <subcellularLocation>
        <location evidence="8">Cell membrane</location>
        <topology evidence="8">Multi-pass membrane protein</topology>
    </subcellularLocation>
    <subcellularLocation>
        <location evidence="1">Membrane</location>
        <topology evidence="1">Multi-pass membrane protein</topology>
    </subcellularLocation>
</comment>
<evidence type="ECO:0000256" key="2">
    <source>
        <dbReference type="ARBA" id="ARBA00005887"/>
    </source>
</evidence>
<dbReference type="OMA" id="NVMMKNM"/>
<evidence type="ECO:0000313" key="11">
    <source>
        <dbReference type="EMBL" id="EFN60137.1"/>
    </source>
</evidence>
<evidence type="ECO:0000256" key="7">
    <source>
        <dbReference type="ARBA" id="ARBA00023177"/>
    </source>
</evidence>
<proteinExistence type="inferred from homology"/>
<feature type="transmembrane region" description="Helical" evidence="8">
    <location>
        <begin position="70"/>
        <end position="88"/>
    </location>
</feature>
<reference evidence="11 12" key="1">
    <citation type="journal article" date="2010" name="Plant Cell">
        <title>The Chlorella variabilis NC64A genome reveals adaptation to photosymbiosis, coevolution with viruses, and cryptic sex.</title>
        <authorList>
            <person name="Blanc G."/>
            <person name="Duncan G."/>
            <person name="Agarkova I."/>
            <person name="Borodovsky M."/>
            <person name="Gurnon J."/>
            <person name="Kuo A."/>
            <person name="Lindquist E."/>
            <person name="Lucas S."/>
            <person name="Pangilinan J."/>
            <person name="Polle J."/>
            <person name="Salamov A."/>
            <person name="Terry A."/>
            <person name="Yamada T."/>
            <person name="Dunigan D.D."/>
            <person name="Grigoriev I.V."/>
            <person name="Claverie J.M."/>
            <person name="Van Etten J.L."/>
        </authorList>
    </citation>
    <scope>NUCLEOTIDE SEQUENCE [LARGE SCALE GENOMIC DNA]</scope>
    <source>
        <strain evidence="11 12">NC64A</strain>
    </source>
</reference>
<dbReference type="Gene3D" id="1.10.3430.10">
    <property type="entry name" value="Ammonium transporter AmtB like domains"/>
    <property type="match status" value="1"/>
</dbReference>
<feature type="transmembrane region" description="Helical" evidence="8">
    <location>
        <begin position="357"/>
        <end position="376"/>
    </location>
</feature>
<dbReference type="InterPro" id="IPR029020">
    <property type="entry name" value="Ammonium/urea_transptr"/>
</dbReference>
<dbReference type="InterPro" id="IPR001905">
    <property type="entry name" value="Ammonium_transpt"/>
</dbReference>